<dbReference type="SMART" id="SM00382">
    <property type="entry name" value="AAA"/>
    <property type="match status" value="2"/>
</dbReference>
<accession>Z9JQK0</accession>
<dbReference type="STRING" id="396014.BF93_08305"/>
<dbReference type="InterPro" id="IPR003439">
    <property type="entry name" value="ABC_transporter-like_ATP-bd"/>
</dbReference>
<feature type="region of interest" description="Disordered" evidence="5">
    <location>
        <begin position="288"/>
        <end position="320"/>
    </location>
</feature>
<dbReference type="EMBL" id="JDYK01000020">
    <property type="protein sequence ID" value="EWS80041.1"/>
    <property type="molecule type" value="Genomic_DNA"/>
</dbReference>
<dbReference type="InterPro" id="IPR050095">
    <property type="entry name" value="ECF_ABC_transporter_ATP-bd"/>
</dbReference>
<gene>
    <name evidence="7" type="ORF">BF93_08305</name>
</gene>
<evidence type="ECO:0000256" key="4">
    <source>
        <dbReference type="ARBA" id="ARBA00022840"/>
    </source>
</evidence>
<evidence type="ECO:0000256" key="3">
    <source>
        <dbReference type="ARBA" id="ARBA00022741"/>
    </source>
</evidence>
<dbReference type="CDD" id="cd03225">
    <property type="entry name" value="ABC_cobalt_CbiO_domain1"/>
    <property type="match status" value="2"/>
</dbReference>
<feature type="domain" description="ABC transporter" evidence="6">
    <location>
        <begin position="22"/>
        <end position="260"/>
    </location>
</feature>
<comment type="caution">
    <text evidence="7">The sequence shown here is derived from an EMBL/GenBank/DDBJ whole genome shotgun (WGS) entry which is preliminary data.</text>
</comment>
<feature type="compositionally biased region" description="Low complexity" evidence="5">
    <location>
        <begin position="309"/>
        <end position="320"/>
    </location>
</feature>
<dbReference type="RefSeq" id="WP_051487080.1">
    <property type="nucleotide sequence ID" value="NZ_KK070003.1"/>
</dbReference>
<dbReference type="InterPro" id="IPR003593">
    <property type="entry name" value="AAA+_ATPase"/>
</dbReference>
<dbReference type="PANTHER" id="PTHR43553:SF25">
    <property type="entry name" value="ABC-TYPE COBALT TRANSPORT SYSTEM, ATPASE COMPONENT"/>
    <property type="match status" value="1"/>
</dbReference>
<dbReference type="InterPro" id="IPR017871">
    <property type="entry name" value="ABC_transporter-like_CS"/>
</dbReference>
<comment type="similarity">
    <text evidence="1">Belongs to the ABC transporter superfamily.</text>
</comment>
<dbReference type="Proteomes" id="UP000023067">
    <property type="component" value="Unassembled WGS sequence"/>
</dbReference>
<proteinExistence type="inferred from homology"/>
<dbReference type="GO" id="GO:0005524">
    <property type="term" value="F:ATP binding"/>
    <property type="evidence" value="ECO:0007669"/>
    <property type="project" value="UniProtKB-KW"/>
</dbReference>
<dbReference type="HOGENOM" id="CLU_000604_86_7_11"/>
<keyword evidence="8" id="KW-1185">Reference proteome</keyword>
<evidence type="ECO:0000313" key="8">
    <source>
        <dbReference type="Proteomes" id="UP000023067"/>
    </source>
</evidence>
<dbReference type="PATRIC" id="fig|396014.3.peg.3163"/>
<evidence type="ECO:0000259" key="6">
    <source>
        <dbReference type="PROSITE" id="PS50893"/>
    </source>
</evidence>
<dbReference type="InterPro" id="IPR015856">
    <property type="entry name" value="ABC_transpr_CbiO/EcfA_su"/>
</dbReference>
<dbReference type="Pfam" id="PF00005">
    <property type="entry name" value="ABC_tran"/>
    <property type="match status" value="2"/>
</dbReference>
<dbReference type="GO" id="GO:0043190">
    <property type="term" value="C:ATP-binding cassette (ABC) transporter complex"/>
    <property type="evidence" value="ECO:0007669"/>
    <property type="project" value="TreeGrafter"/>
</dbReference>
<name>Z9JQK0_9MICO</name>
<dbReference type="SUPFAM" id="SSF52540">
    <property type="entry name" value="P-loop containing nucleoside triphosphate hydrolases"/>
    <property type="match status" value="2"/>
</dbReference>
<reference evidence="7 8" key="1">
    <citation type="submission" date="2014-02" db="EMBL/GenBank/DDBJ databases">
        <title>Genome sequence of Brachybacterium phenoliresistens strain W13A50.</title>
        <authorList>
            <person name="Wang X."/>
        </authorList>
    </citation>
    <scope>NUCLEOTIDE SEQUENCE [LARGE SCALE GENOMIC DNA]</scope>
    <source>
        <strain evidence="7 8">W13A50</strain>
    </source>
</reference>
<dbReference type="GO" id="GO:0042626">
    <property type="term" value="F:ATPase-coupled transmembrane transporter activity"/>
    <property type="evidence" value="ECO:0007669"/>
    <property type="project" value="TreeGrafter"/>
</dbReference>
<sequence>MSAPASLPAATDAADGPVDPVIVVRDLSFRYPGAQRDTLRNVDLTIERGDFVAVVGGNGSAKTTLCKTFNGLIPHYWNGDFAGAVHVDGLDTWESDVAELSSRVGYVYQDFTDQLVRPTVRDEVSFGPLNFGHADHRERTDEALEQLGIAHLAQSFVWQLSGGQAHLVALASVLAMRPSVIVVDEPVAELDPARAREIYRRLAQLNRERGITVITIEHHAEFVAEFARSVVLMAEGAPVWHLPVREAMARHADLEAHGVPAPDAVALTAHLGQEQLALDADSAARVLRPRRRPEPPSPPPSPPREAEAADAAPAAHRPRPAEVVASLRGIHHGYRSVSGGLQVVLEDLDLDLHAGERIALVGTNGAGKSTLMKLLTGLMVPRRGTVTVDGIDTRSRSAARLADHVSYLYQHPGRMFLRESVRADVALFPTGRRLPDAAELVEEVLERVGLQQLAERDGRSLSGGQQRRATIGIGLAMRPRLLLLDEPTSSLDIRSRDDVTGMLASLAGTVRCAVVATHDMDLVASWASRVIVLDRGAVIADLTPRELFSRPELTRRARLTPPQAARIGLALGLDPLPLTAAEVRAALDPALDTLLDRVPEEAR</sequence>
<evidence type="ECO:0000256" key="1">
    <source>
        <dbReference type="ARBA" id="ARBA00005417"/>
    </source>
</evidence>
<evidence type="ECO:0000313" key="7">
    <source>
        <dbReference type="EMBL" id="EWS80041.1"/>
    </source>
</evidence>
<protein>
    <submittedName>
        <fullName evidence="7">ABC transporter ATPase</fullName>
    </submittedName>
</protein>
<dbReference type="PROSITE" id="PS00211">
    <property type="entry name" value="ABC_TRANSPORTER_1"/>
    <property type="match status" value="1"/>
</dbReference>
<dbReference type="PROSITE" id="PS50893">
    <property type="entry name" value="ABC_TRANSPORTER_2"/>
    <property type="match status" value="2"/>
</dbReference>
<dbReference type="OrthoDB" id="501320at2"/>
<dbReference type="eggNOG" id="COG0488">
    <property type="taxonomic scope" value="Bacteria"/>
</dbReference>
<organism evidence="7 8">
    <name type="scientific">Brachybacterium phenoliresistens</name>
    <dbReference type="NCBI Taxonomy" id="396014"/>
    <lineage>
        <taxon>Bacteria</taxon>
        <taxon>Bacillati</taxon>
        <taxon>Actinomycetota</taxon>
        <taxon>Actinomycetes</taxon>
        <taxon>Micrococcales</taxon>
        <taxon>Dermabacteraceae</taxon>
        <taxon>Brachybacterium</taxon>
    </lineage>
</organism>
<dbReference type="Gene3D" id="3.40.50.300">
    <property type="entry name" value="P-loop containing nucleotide triphosphate hydrolases"/>
    <property type="match status" value="2"/>
</dbReference>
<keyword evidence="3" id="KW-0547">Nucleotide-binding</keyword>
<dbReference type="PANTHER" id="PTHR43553">
    <property type="entry name" value="HEAVY METAL TRANSPORTER"/>
    <property type="match status" value="1"/>
</dbReference>
<keyword evidence="4" id="KW-0067">ATP-binding</keyword>
<dbReference type="InterPro" id="IPR027417">
    <property type="entry name" value="P-loop_NTPase"/>
</dbReference>
<evidence type="ECO:0000256" key="2">
    <source>
        <dbReference type="ARBA" id="ARBA00022448"/>
    </source>
</evidence>
<evidence type="ECO:0000256" key="5">
    <source>
        <dbReference type="SAM" id="MobiDB-lite"/>
    </source>
</evidence>
<dbReference type="AlphaFoldDB" id="Z9JQK0"/>
<dbReference type="GO" id="GO:0016887">
    <property type="term" value="F:ATP hydrolysis activity"/>
    <property type="evidence" value="ECO:0007669"/>
    <property type="project" value="InterPro"/>
</dbReference>
<feature type="domain" description="ABC transporter" evidence="6">
    <location>
        <begin position="327"/>
        <end position="560"/>
    </location>
</feature>
<keyword evidence="2" id="KW-0813">Transport</keyword>